<organism evidence="1 2">
    <name type="scientific">Daejeonella lutea</name>
    <dbReference type="NCBI Taxonomy" id="572036"/>
    <lineage>
        <taxon>Bacteria</taxon>
        <taxon>Pseudomonadati</taxon>
        <taxon>Bacteroidota</taxon>
        <taxon>Sphingobacteriia</taxon>
        <taxon>Sphingobacteriales</taxon>
        <taxon>Sphingobacteriaceae</taxon>
        <taxon>Daejeonella</taxon>
    </lineage>
</organism>
<accession>A0A1T5ARM7</accession>
<evidence type="ECO:0000313" key="2">
    <source>
        <dbReference type="Proteomes" id="UP000189981"/>
    </source>
</evidence>
<gene>
    <name evidence="1" type="ORF">SAMN05661099_0957</name>
</gene>
<dbReference type="OrthoDB" id="1200238at2"/>
<proteinExistence type="predicted"/>
<dbReference type="Proteomes" id="UP000189981">
    <property type="component" value="Unassembled WGS sequence"/>
</dbReference>
<keyword evidence="2" id="KW-1185">Reference proteome</keyword>
<evidence type="ECO:0000313" key="1">
    <source>
        <dbReference type="EMBL" id="SKB37480.1"/>
    </source>
</evidence>
<name>A0A1T5ARM7_9SPHI</name>
<sequence length="81" mass="9115">MVLSYFLGIGIGLGLKTENELRNGIKRLDHQITFSNYKSLNVKVVGRNSLYIFYALQGGREVISTPIDGNVVAIKKLQRFK</sequence>
<dbReference type="RefSeq" id="WP_079701487.1">
    <property type="nucleotide sequence ID" value="NZ_FUYR01000001.1"/>
</dbReference>
<protein>
    <submittedName>
        <fullName evidence="1">Uncharacterized protein</fullName>
    </submittedName>
</protein>
<reference evidence="2" key="1">
    <citation type="submission" date="2017-02" db="EMBL/GenBank/DDBJ databases">
        <authorList>
            <person name="Varghese N."/>
            <person name="Submissions S."/>
        </authorList>
    </citation>
    <scope>NUCLEOTIDE SEQUENCE [LARGE SCALE GENOMIC DNA]</scope>
    <source>
        <strain evidence="2">DSM 22385</strain>
    </source>
</reference>
<dbReference type="AlphaFoldDB" id="A0A1T5ARM7"/>
<dbReference type="EMBL" id="FUYR01000001">
    <property type="protein sequence ID" value="SKB37480.1"/>
    <property type="molecule type" value="Genomic_DNA"/>
</dbReference>